<evidence type="ECO:0000259" key="2">
    <source>
        <dbReference type="PROSITE" id="PS50011"/>
    </source>
</evidence>
<dbReference type="GO" id="GO:0005524">
    <property type="term" value="F:ATP binding"/>
    <property type="evidence" value="ECO:0007669"/>
    <property type="project" value="InterPro"/>
</dbReference>
<dbReference type="InterPro" id="IPR011009">
    <property type="entry name" value="Kinase-like_dom_sf"/>
</dbReference>
<dbReference type="EMBL" id="CAMGYJ010000005">
    <property type="protein sequence ID" value="CAI0423597.1"/>
    <property type="molecule type" value="Genomic_DNA"/>
</dbReference>
<dbReference type="PANTHER" id="PTHR48010:SF59">
    <property type="entry name" value="PROTEIN KINASE DOMAIN-CONTAINING PROTEIN"/>
    <property type="match status" value="1"/>
</dbReference>
<dbReference type="InterPro" id="IPR050994">
    <property type="entry name" value="At_inactive_RLKs"/>
</dbReference>
<evidence type="ECO:0000313" key="3">
    <source>
        <dbReference type="EMBL" id="CAI0423597.1"/>
    </source>
</evidence>
<protein>
    <recommendedName>
        <fullName evidence="2">Protein kinase domain-containing protein</fullName>
    </recommendedName>
</protein>
<dbReference type="InterPro" id="IPR001245">
    <property type="entry name" value="Ser-Thr/Tyr_kinase_cat_dom"/>
</dbReference>
<comment type="caution">
    <text evidence="3">The sequence shown here is derived from an EMBL/GenBank/DDBJ whole genome shotgun (WGS) entry which is preliminary data.</text>
</comment>
<feature type="compositionally biased region" description="Low complexity" evidence="1">
    <location>
        <begin position="123"/>
        <end position="147"/>
    </location>
</feature>
<dbReference type="AlphaFoldDB" id="A0AAV0KMQ7"/>
<proteinExistence type="predicted"/>
<organism evidence="3 4">
    <name type="scientific">Linum tenue</name>
    <dbReference type="NCBI Taxonomy" id="586396"/>
    <lineage>
        <taxon>Eukaryota</taxon>
        <taxon>Viridiplantae</taxon>
        <taxon>Streptophyta</taxon>
        <taxon>Embryophyta</taxon>
        <taxon>Tracheophyta</taxon>
        <taxon>Spermatophyta</taxon>
        <taxon>Magnoliopsida</taxon>
        <taxon>eudicotyledons</taxon>
        <taxon>Gunneridae</taxon>
        <taxon>Pentapetalae</taxon>
        <taxon>rosids</taxon>
        <taxon>fabids</taxon>
        <taxon>Malpighiales</taxon>
        <taxon>Linaceae</taxon>
        <taxon>Linum</taxon>
    </lineage>
</organism>
<dbReference type="SUPFAM" id="SSF56112">
    <property type="entry name" value="Protein kinase-like (PK-like)"/>
    <property type="match status" value="1"/>
</dbReference>
<dbReference type="PROSITE" id="PS50011">
    <property type="entry name" value="PROTEIN_KINASE_DOM"/>
    <property type="match status" value="1"/>
</dbReference>
<feature type="region of interest" description="Disordered" evidence="1">
    <location>
        <begin position="123"/>
        <end position="153"/>
    </location>
</feature>
<sequence>MMSYPVLPTRSSDGYQAPEVISMRKCTQESDVYSFGVLLLEMLTGKDAAAAAAEQAVDLPRWVQSVVREEWTAEVFDAGLTRFKNVEEEMVQMLQIALSCVAKLPETRPSMEQVVRLIEDLRPSPYSATPSPSPSVVSMSFSAASTSDYRNER</sequence>
<evidence type="ECO:0000313" key="4">
    <source>
        <dbReference type="Proteomes" id="UP001154282"/>
    </source>
</evidence>
<dbReference type="Proteomes" id="UP001154282">
    <property type="component" value="Unassembled WGS sequence"/>
</dbReference>
<reference evidence="3" key="1">
    <citation type="submission" date="2022-08" db="EMBL/GenBank/DDBJ databases">
        <authorList>
            <person name="Gutierrez-Valencia J."/>
        </authorList>
    </citation>
    <scope>NUCLEOTIDE SEQUENCE</scope>
</reference>
<dbReference type="InterPro" id="IPR000719">
    <property type="entry name" value="Prot_kinase_dom"/>
</dbReference>
<evidence type="ECO:0000256" key="1">
    <source>
        <dbReference type="SAM" id="MobiDB-lite"/>
    </source>
</evidence>
<dbReference type="PANTHER" id="PTHR48010">
    <property type="entry name" value="OS05G0588300 PROTEIN"/>
    <property type="match status" value="1"/>
</dbReference>
<dbReference type="GO" id="GO:0004672">
    <property type="term" value="F:protein kinase activity"/>
    <property type="evidence" value="ECO:0007669"/>
    <property type="project" value="InterPro"/>
</dbReference>
<name>A0AAV0KMQ7_9ROSI</name>
<gene>
    <name evidence="3" type="ORF">LITE_LOCUS19576</name>
</gene>
<accession>A0AAV0KMQ7</accession>
<dbReference type="Pfam" id="PF07714">
    <property type="entry name" value="PK_Tyr_Ser-Thr"/>
    <property type="match status" value="1"/>
</dbReference>
<dbReference type="Gene3D" id="1.10.510.10">
    <property type="entry name" value="Transferase(Phosphotransferase) domain 1"/>
    <property type="match status" value="1"/>
</dbReference>
<keyword evidence="4" id="KW-1185">Reference proteome</keyword>
<feature type="domain" description="Protein kinase" evidence="2">
    <location>
        <begin position="1"/>
        <end position="127"/>
    </location>
</feature>